<comment type="caution">
    <text evidence="1">The sequence shown here is derived from an EMBL/GenBank/DDBJ whole genome shotgun (WGS) entry which is preliminary data.</text>
</comment>
<accession>A0A9Q0NRW6</accession>
<keyword evidence="2" id="KW-1185">Reference proteome</keyword>
<reference evidence="1" key="1">
    <citation type="submission" date="2022-11" db="EMBL/GenBank/DDBJ databases">
        <authorList>
            <person name="Hyden B.L."/>
            <person name="Feng K."/>
            <person name="Yates T."/>
            <person name="Jawdy S."/>
            <person name="Smart L.B."/>
            <person name="Muchero W."/>
        </authorList>
    </citation>
    <scope>NUCLEOTIDE SEQUENCE</scope>
    <source>
        <tissue evidence="1">Shoot tip</tissue>
    </source>
</reference>
<dbReference type="OrthoDB" id="818090at2759"/>
<dbReference type="PANTHER" id="PTHR46554">
    <property type="entry name" value="MEDIATOR OF RNA POLYMERASE II TRANSCRIPTION SUBUNIT 26A-RELATED"/>
    <property type="match status" value="1"/>
</dbReference>
<dbReference type="PANTHER" id="PTHR46554:SF2">
    <property type="entry name" value="TFIIS N-TERMINAL DOMAIN-CONTAINING PROTEIN"/>
    <property type="match status" value="1"/>
</dbReference>
<organism evidence="1 2">
    <name type="scientific">Salix viminalis</name>
    <name type="common">Common osier</name>
    <name type="synonym">Basket willow</name>
    <dbReference type="NCBI Taxonomy" id="40686"/>
    <lineage>
        <taxon>Eukaryota</taxon>
        <taxon>Viridiplantae</taxon>
        <taxon>Streptophyta</taxon>
        <taxon>Embryophyta</taxon>
        <taxon>Tracheophyta</taxon>
        <taxon>Spermatophyta</taxon>
        <taxon>Magnoliopsida</taxon>
        <taxon>eudicotyledons</taxon>
        <taxon>Gunneridae</taxon>
        <taxon>Pentapetalae</taxon>
        <taxon>rosids</taxon>
        <taxon>fabids</taxon>
        <taxon>Malpighiales</taxon>
        <taxon>Salicaceae</taxon>
        <taxon>Saliceae</taxon>
        <taxon>Salix</taxon>
    </lineage>
</organism>
<reference evidence="1" key="2">
    <citation type="journal article" date="2023" name="Int. J. Mol. Sci.">
        <title>De Novo Assembly and Annotation of 11 Diverse Shrub Willow (Salix) Genomes Reveals Novel Gene Organization in Sex-Linked Regions.</title>
        <authorList>
            <person name="Hyden B."/>
            <person name="Feng K."/>
            <person name="Yates T.B."/>
            <person name="Jawdy S."/>
            <person name="Cereghino C."/>
            <person name="Smart L.B."/>
            <person name="Muchero W."/>
        </authorList>
    </citation>
    <scope>NUCLEOTIDE SEQUENCE [LARGE SCALE GENOMIC DNA]</scope>
    <source>
        <tissue evidence="1">Shoot tip</tissue>
    </source>
</reference>
<dbReference type="EMBL" id="JAPFFL010000016">
    <property type="protein sequence ID" value="KAJ6674783.1"/>
    <property type="molecule type" value="Genomic_DNA"/>
</dbReference>
<dbReference type="Proteomes" id="UP001151529">
    <property type="component" value="Chromosome 14"/>
</dbReference>
<gene>
    <name evidence="1" type="ORF">OIU85_010996</name>
</gene>
<evidence type="ECO:0000313" key="1">
    <source>
        <dbReference type="EMBL" id="KAJ6674783.1"/>
    </source>
</evidence>
<name>A0A9Q0NRW6_SALVM</name>
<evidence type="ECO:0000313" key="2">
    <source>
        <dbReference type="Proteomes" id="UP001151529"/>
    </source>
</evidence>
<protein>
    <submittedName>
        <fullName evidence="1">MEDIATOR OF RNA polymerase II TRANSCRIPTION SUBUNIT 26A-RELATED</fullName>
    </submittedName>
</protein>
<sequence>MKNSPAVSTMVAADQNTRDLVEEDVGLACPPFDDEDFMAAEASFFDLSEKVFFSGVEGDQKGAGRFQGSSGNLNAVQILQKKHGRGKNMKVLEQVYKHKDIAPKDTKAETIESDKKTSTKAAIVDDEVSFENRINLAKRKLQESYANIGQEKKRRQIQVLSLSELPQVKCTPGKHRGGFAHKFAACH</sequence>
<dbReference type="AlphaFoldDB" id="A0A9Q0NRW6"/>
<proteinExistence type="predicted"/>